<proteinExistence type="predicted"/>
<dbReference type="AlphaFoldDB" id="A0A939ERZ0"/>
<dbReference type="Proteomes" id="UP000664779">
    <property type="component" value="Unassembled WGS sequence"/>
</dbReference>
<protein>
    <submittedName>
        <fullName evidence="2">Uncharacterized protein</fullName>
    </submittedName>
</protein>
<keyword evidence="1" id="KW-1133">Transmembrane helix</keyword>
<dbReference type="EMBL" id="JAFLNF010000005">
    <property type="protein sequence ID" value="MBO0346024.1"/>
    <property type="molecule type" value="Genomic_DNA"/>
</dbReference>
<feature type="transmembrane region" description="Helical" evidence="1">
    <location>
        <begin position="50"/>
        <end position="70"/>
    </location>
</feature>
<dbReference type="RefSeq" id="WP_206941168.1">
    <property type="nucleotide sequence ID" value="NZ_JAFLNF010000005.1"/>
</dbReference>
<sequence>MNDVKSAVRSKSIWGGLIAGLAIIAGFFGIDLTAADQAELGGLVEEAFAAWDRIVALAGVALAIYGRVVAKSKIV</sequence>
<evidence type="ECO:0000313" key="2">
    <source>
        <dbReference type="EMBL" id="MBO0346024.1"/>
    </source>
</evidence>
<comment type="caution">
    <text evidence="2">The sequence shown here is derived from an EMBL/GenBank/DDBJ whole genome shotgun (WGS) entry which is preliminary data.</text>
</comment>
<name>A0A939ERZ0_9HYPH</name>
<keyword evidence="1" id="KW-0472">Membrane</keyword>
<reference evidence="2" key="1">
    <citation type="submission" date="2021-03" db="EMBL/GenBank/DDBJ databases">
        <title>Roseibium sp. CAU 1637 isolated from Incheon.</title>
        <authorList>
            <person name="Kim W."/>
        </authorList>
    </citation>
    <scope>NUCLEOTIDE SEQUENCE</scope>
    <source>
        <strain evidence="2">CAU 1637</strain>
    </source>
</reference>
<evidence type="ECO:0000313" key="3">
    <source>
        <dbReference type="Proteomes" id="UP000664779"/>
    </source>
</evidence>
<accession>A0A939ERZ0</accession>
<feature type="transmembrane region" description="Helical" evidence="1">
    <location>
        <begin position="12"/>
        <end position="30"/>
    </location>
</feature>
<organism evidence="2 3">
    <name type="scientific">Roseibium limicola</name>
    <dbReference type="NCBI Taxonomy" id="2816037"/>
    <lineage>
        <taxon>Bacteria</taxon>
        <taxon>Pseudomonadati</taxon>
        <taxon>Pseudomonadota</taxon>
        <taxon>Alphaproteobacteria</taxon>
        <taxon>Hyphomicrobiales</taxon>
        <taxon>Stappiaceae</taxon>
        <taxon>Roseibium</taxon>
    </lineage>
</organism>
<gene>
    <name evidence="2" type="ORF">J0X15_12390</name>
</gene>
<keyword evidence="3" id="KW-1185">Reference proteome</keyword>
<keyword evidence="1" id="KW-0812">Transmembrane</keyword>
<evidence type="ECO:0000256" key="1">
    <source>
        <dbReference type="SAM" id="Phobius"/>
    </source>
</evidence>